<name>A0A5C6YXQ7_9FLAO</name>
<proteinExistence type="predicted"/>
<dbReference type="OrthoDB" id="139410at2"/>
<organism evidence="2 3">
    <name type="scientific">Aequorivita antarctica</name>
    <dbReference type="NCBI Taxonomy" id="153266"/>
    <lineage>
        <taxon>Bacteria</taxon>
        <taxon>Pseudomonadati</taxon>
        <taxon>Bacteroidota</taxon>
        <taxon>Flavobacteriia</taxon>
        <taxon>Flavobacteriales</taxon>
        <taxon>Flavobacteriaceae</taxon>
        <taxon>Aequorivita</taxon>
    </lineage>
</organism>
<keyword evidence="3" id="KW-1185">Reference proteome</keyword>
<dbReference type="GO" id="GO:0016757">
    <property type="term" value="F:glycosyltransferase activity"/>
    <property type="evidence" value="ECO:0007669"/>
    <property type="project" value="InterPro"/>
</dbReference>
<dbReference type="CDD" id="cd03801">
    <property type="entry name" value="GT4_PimA-like"/>
    <property type="match status" value="1"/>
</dbReference>
<gene>
    <name evidence="2" type="ORF">ESU54_11720</name>
</gene>
<dbReference type="Pfam" id="PF00534">
    <property type="entry name" value="Glycos_transf_1"/>
    <property type="match status" value="1"/>
</dbReference>
<dbReference type="Gene3D" id="3.40.50.2000">
    <property type="entry name" value="Glycogen Phosphorylase B"/>
    <property type="match status" value="2"/>
</dbReference>
<comment type="caution">
    <text evidence="2">The sequence shown here is derived from an EMBL/GenBank/DDBJ whole genome shotgun (WGS) entry which is preliminary data.</text>
</comment>
<reference evidence="2 3" key="1">
    <citation type="submission" date="2019-08" db="EMBL/GenBank/DDBJ databases">
        <title>Genome of Aequorivita antarctica SW49 (type strain).</title>
        <authorList>
            <person name="Bowman J.P."/>
        </authorList>
    </citation>
    <scope>NUCLEOTIDE SEQUENCE [LARGE SCALE GENOMIC DNA]</scope>
    <source>
        <strain evidence="2 3">SW49</strain>
    </source>
</reference>
<dbReference type="Proteomes" id="UP000321497">
    <property type="component" value="Unassembled WGS sequence"/>
</dbReference>
<protein>
    <submittedName>
        <fullName evidence="2">Glycosyltransferase family 4 protein</fullName>
    </submittedName>
</protein>
<accession>A0A5C6YXQ7</accession>
<dbReference type="RefSeq" id="WP_111845196.1">
    <property type="nucleotide sequence ID" value="NZ_UEGI01000014.1"/>
</dbReference>
<dbReference type="EMBL" id="VORT01000008">
    <property type="protein sequence ID" value="TXD72474.1"/>
    <property type="molecule type" value="Genomic_DNA"/>
</dbReference>
<sequence>MHPRKKLLYIGNKLAVHGKPPAAIDSLSVKLEEEGYSVITASSKQNKIFRLLDMAFTTIQNRNRVDLVLIDTYSTQNFYYAILTGLLCRFFKLPYIPILHGGNLPNRLKTSKGLSNTLFRKALTNVAPSKYMMQQFQEAGFQNITYIPNVIEIENYFFKHRESITPKLLWVRSFSEIYNPLLALEVLEMLKKKGVDAILRMVGPDKDGSMQRCKKIADELKLPISFPGMLQKKEWIALSSDCDIFINTTNFDNMPVSVMEAMALGLIVVSTNVGGLPFLIKNEVDGILVPPNNPEAFVKAIDDLCANPIKAQEITKNARIKMEGFDWQKIKHSWIKLLGD</sequence>
<dbReference type="AlphaFoldDB" id="A0A5C6YXQ7"/>
<keyword evidence="2" id="KW-0808">Transferase</keyword>
<evidence type="ECO:0000313" key="2">
    <source>
        <dbReference type="EMBL" id="TXD72474.1"/>
    </source>
</evidence>
<evidence type="ECO:0000259" key="1">
    <source>
        <dbReference type="Pfam" id="PF00534"/>
    </source>
</evidence>
<evidence type="ECO:0000313" key="3">
    <source>
        <dbReference type="Proteomes" id="UP000321497"/>
    </source>
</evidence>
<dbReference type="SUPFAM" id="SSF53756">
    <property type="entry name" value="UDP-Glycosyltransferase/glycogen phosphorylase"/>
    <property type="match status" value="1"/>
</dbReference>
<feature type="domain" description="Glycosyl transferase family 1" evidence="1">
    <location>
        <begin position="154"/>
        <end position="319"/>
    </location>
</feature>
<dbReference type="InterPro" id="IPR001296">
    <property type="entry name" value="Glyco_trans_1"/>
</dbReference>
<dbReference type="PANTHER" id="PTHR12526">
    <property type="entry name" value="GLYCOSYLTRANSFERASE"/>
    <property type="match status" value="1"/>
</dbReference>